<gene>
    <name evidence="4" type="ORF">L9F63_026850</name>
</gene>
<accession>A0AAD8AHW2</accession>
<reference evidence="4" key="1">
    <citation type="journal article" date="2023" name="IScience">
        <title>Live-bearing cockroach genome reveals convergent evolutionary mechanisms linked to viviparity in insects and beyond.</title>
        <authorList>
            <person name="Fouks B."/>
            <person name="Harrison M.C."/>
            <person name="Mikhailova A.A."/>
            <person name="Marchal E."/>
            <person name="English S."/>
            <person name="Carruthers M."/>
            <person name="Jennings E.C."/>
            <person name="Chiamaka E.L."/>
            <person name="Frigard R.A."/>
            <person name="Pippel M."/>
            <person name="Attardo G.M."/>
            <person name="Benoit J.B."/>
            <person name="Bornberg-Bauer E."/>
            <person name="Tobe S.S."/>
        </authorList>
    </citation>
    <scope>NUCLEOTIDE SEQUENCE</scope>
    <source>
        <strain evidence="4">Stay&amp;Tobe</strain>
    </source>
</reference>
<dbReference type="GO" id="GO:0035999">
    <property type="term" value="P:tetrahydrofolate interconversion"/>
    <property type="evidence" value="ECO:0007669"/>
    <property type="project" value="TreeGrafter"/>
</dbReference>
<dbReference type="EMBL" id="JASPKZ010001456">
    <property type="protein sequence ID" value="KAJ9598043.1"/>
    <property type="molecule type" value="Genomic_DNA"/>
</dbReference>
<keyword evidence="5" id="KW-1185">Reference proteome</keyword>
<evidence type="ECO:0000313" key="5">
    <source>
        <dbReference type="Proteomes" id="UP001233999"/>
    </source>
</evidence>
<dbReference type="GO" id="GO:0005739">
    <property type="term" value="C:mitochondrion"/>
    <property type="evidence" value="ECO:0007669"/>
    <property type="project" value="TreeGrafter"/>
</dbReference>
<protein>
    <recommendedName>
        <fullName evidence="3">Tetrahydrofolate dehydrogenase/cyclohydrolase NAD(P)-binding domain-containing protein</fullName>
    </recommendedName>
</protein>
<dbReference type="InterPro" id="IPR036291">
    <property type="entry name" value="NAD(P)-bd_dom_sf"/>
</dbReference>
<dbReference type="PROSITE" id="PS00767">
    <property type="entry name" value="THF_DHG_CYH_2"/>
    <property type="match status" value="1"/>
</dbReference>
<proteinExistence type="predicted"/>
<dbReference type="Gene3D" id="3.40.50.720">
    <property type="entry name" value="NAD(P)-binding Rossmann-like Domain"/>
    <property type="match status" value="1"/>
</dbReference>
<keyword evidence="1" id="KW-0378">Hydrolase</keyword>
<comment type="caution">
    <text evidence="4">The sequence shown here is derived from an EMBL/GenBank/DDBJ whole genome shotgun (WGS) entry which is preliminary data.</text>
</comment>
<dbReference type="Gene3D" id="3.40.50.10860">
    <property type="entry name" value="Leucine Dehydrogenase, chain A, domain 1"/>
    <property type="match status" value="1"/>
</dbReference>
<evidence type="ECO:0000259" key="3">
    <source>
        <dbReference type="Pfam" id="PF02882"/>
    </source>
</evidence>
<evidence type="ECO:0000256" key="1">
    <source>
        <dbReference type="ARBA" id="ARBA00022801"/>
    </source>
</evidence>
<reference evidence="4" key="2">
    <citation type="submission" date="2023-05" db="EMBL/GenBank/DDBJ databases">
        <authorList>
            <person name="Fouks B."/>
        </authorList>
    </citation>
    <scope>NUCLEOTIDE SEQUENCE</scope>
    <source>
        <strain evidence="4">Stay&amp;Tobe</strain>
        <tissue evidence="4">Testes</tissue>
    </source>
</reference>
<dbReference type="PANTHER" id="PTHR48099:SF11">
    <property type="entry name" value="BIFUNCTIONAL METHYLENETETRAHYDROFOLATE DEHYDROGENASE_CYCLOHYDROLASE, MITOCHONDRIAL"/>
    <property type="match status" value="1"/>
</dbReference>
<feature type="non-terminal residue" evidence="4">
    <location>
        <position position="1"/>
    </location>
</feature>
<dbReference type="Proteomes" id="UP001233999">
    <property type="component" value="Unassembled WGS sequence"/>
</dbReference>
<dbReference type="GO" id="GO:0004487">
    <property type="term" value="F:methylenetetrahydrofolate dehydrogenase (NAD+) activity"/>
    <property type="evidence" value="ECO:0007669"/>
    <property type="project" value="TreeGrafter"/>
</dbReference>
<keyword evidence="2" id="KW-0560">Oxidoreductase</keyword>
<dbReference type="InterPro" id="IPR020631">
    <property type="entry name" value="THF_DH/CycHdrlase_NAD-bd_dom"/>
</dbReference>
<dbReference type="Pfam" id="PF02882">
    <property type="entry name" value="THF_DHG_CYH_C"/>
    <property type="match status" value="1"/>
</dbReference>
<dbReference type="PANTHER" id="PTHR48099">
    <property type="entry name" value="C-1-TETRAHYDROFOLATE SYNTHASE, CYTOPLASMIC-RELATED"/>
    <property type="match status" value="1"/>
</dbReference>
<dbReference type="GO" id="GO:0004477">
    <property type="term" value="F:methenyltetrahydrofolate cyclohydrolase activity"/>
    <property type="evidence" value="ECO:0007669"/>
    <property type="project" value="TreeGrafter"/>
</dbReference>
<sequence>PGACIIDVGITRIHDKQTGKSKLVGDVDFDSVSEVAGYITPVPGGVGPMTVAMLMRNTLIAAKKSVVYNVLEPGAVVHKEASQLRP</sequence>
<dbReference type="GO" id="GO:0004488">
    <property type="term" value="F:methylenetetrahydrofolate dehydrogenase (NADP+) activity"/>
    <property type="evidence" value="ECO:0007669"/>
    <property type="project" value="InterPro"/>
</dbReference>
<organism evidence="4 5">
    <name type="scientific">Diploptera punctata</name>
    <name type="common">Pacific beetle cockroach</name>
    <dbReference type="NCBI Taxonomy" id="6984"/>
    <lineage>
        <taxon>Eukaryota</taxon>
        <taxon>Metazoa</taxon>
        <taxon>Ecdysozoa</taxon>
        <taxon>Arthropoda</taxon>
        <taxon>Hexapoda</taxon>
        <taxon>Insecta</taxon>
        <taxon>Pterygota</taxon>
        <taxon>Neoptera</taxon>
        <taxon>Polyneoptera</taxon>
        <taxon>Dictyoptera</taxon>
        <taxon>Blattodea</taxon>
        <taxon>Blaberoidea</taxon>
        <taxon>Blaberidae</taxon>
        <taxon>Diplopterinae</taxon>
        <taxon>Diploptera</taxon>
    </lineage>
</organism>
<dbReference type="InterPro" id="IPR020867">
    <property type="entry name" value="THF_DH/CycHdrlase_CS"/>
</dbReference>
<evidence type="ECO:0000256" key="2">
    <source>
        <dbReference type="ARBA" id="ARBA00023002"/>
    </source>
</evidence>
<evidence type="ECO:0000313" key="4">
    <source>
        <dbReference type="EMBL" id="KAJ9598043.1"/>
    </source>
</evidence>
<dbReference type="SUPFAM" id="SSF51735">
    <property type="entry name" value="NAD(P)-binding Rossmann-fold domains"/>
    <property type="match status" value="1"/>
</dbReference>
<dbReference type="AlphaFoldDB" id="A0AAD8AHW2"/>
<feature type="domain" description="Tetrahydrofolate dehydrogenase/cyclohydrolase NAD(P)-binding" evidence="3">
    <location>
        <begin position="1"/>
        <end position="65"/>
    </location>
</feature>
<name>A0AAD8AHW2_DIPPU</name>